<dbReference type="AlphaFoldDB" id="A0A914QZS2"/>
<dbReference type="Gene3D" id="2.20.100.10">
    <property type="entry name" value="Thrombospondin type-1 (TSP1) repeat"/>
    <property type="match status" value="1"/>
</dbReference>
<dbReference type="WBParaSite" id="PDA_v2.g9670.t1">
    <property type="protein sequence ID" value="PDA_v2.g9670.t1"/>
    <property type="gene ID" value="PDA_v2.g9670"/>
</dbReference>
<accession>A0A914QZS2</accession>
<reference evidence="4" key="1">
    <citation type="submission" date="2022-11" db="UniProtKB">
        <authorList>
            <consortium name="WormBaseParasite"/>
        </authorList>
    </citation>
    <scope>IDENTIFICATION</scope>
</reference>
<protein>
    <submittedName>
        <fullName evidence="4">Uncharacterized protein</fullName>
    </submittedName>
</protein>
<feature type="transmembrane region" description="Helical" evidence="2">
    <location>
        <begin position="91"/>
        <end position="112"/>
    </location>
</feature>
<dbReference type="Proteomes" id="UP000887578">
    <property type="component" value="Unplaced"/>
</dbReference>
<feature type="region of interest" description="Disordered" evidence="1">
    <location>
        <begin position="1"/>
        <end position="25"/>
    </location>
</feature>
<keyword evidence="2" id="KW-0472">Membrane</keyword>
<evidence type="ECO:0000313" key="3">
    <source>
        <dbReference type="Proteomes" id="UP000887578"/>
    </source>
</evidence>
<keyword evidence="2" id="KW-0812">Transmembrane</keyword>
<keyword evidence="3" id="KW-1185">Reference proteome</keyword>
<dbReference type="InterPro" id="IPR036383">
    <property type="entry name" value="TSP1_rpt_sf"/>
</dbReference>
<proteinExistence type="predicted"/>
<feature type="compositionally biased region" description="Polar residues" evidence="1">
    <location>
        <begin position="15"/>
        <end position="25"/>
    </location>
</feature>
<evidence type="ECO:0000256" key="2">
    <source>
        <dbReference type="SAM" id="Phobius"/>
    </source>
</evidence>
<sequence>METKNESEIISESIKSQPSTKSGEYTNELSEVLQYDLEEPNTLTKVVATFVSKKSNDTRGPSNEEITQKFQKKVSQLKKDIGYVLFTDLRLIFRILFFFASIGTLMLAMIRFGTLANEVVEQYGEIPNCIFQWSEWGECSAECSTPNHSATRTRYVIPETVVDMSNLNKDSSIFSIFYYIYIALHRSKCYELQQTTLCNVYECPVDLSTLTEFTPCQYSIVSSEAPQCIQYRILPPRGLVKIDQAANMLQICNCSEANYPF</sequence>
<name>A0A914QZS2_9BILA</name>
<keyword evidence="2" id="KW-1133">Transmembrane helix</keyword>
<evidence type="ECO:0000313" key="4">
    <source>
        <dbReference type="WBParaSite" id="PDA_v2.g9670.t1"/>
    </source>
</evidence>
<organism evidence="3 4">
    <name type="scientific">Panagrolaimus davidi</name>
    <dbReference type="NCBI Taxonomy" id="227884"/>
    <lineage>
        <taxon>Eukaryota</taxon>
        <taxon>Metazoa</taxon>
        <taxon>Ecdysozoa</taxon>
        <taxon>Nematoda</taxon>
        <taxon>Chromadorea</taxon>
        <taxon>Rhabditida</taxon>
        <taxon>Tylenchina</taxon>
        <taxon>Panagrolaimomorpha</taxon>
        <taxon>Panagrolaimoidea</taxon>
        <taxon>Panagrolaimidae</taxon>
        <taxon>Panagrolaimus</taxon>
    </lineage>
</organism>
<evidence type="ECO:0000256" key="1">
    <source>
        <dbReference type="SAM" id="MobiDB-lite"/>
    </source>
</evidence>